<dbReference type="EMBL" id="AZGK01000018">
    <property type="protein sequence ID" value="KRM45310.1"/>
    <property type="molecule type" value="Genomic_DNA"/>
</dbReference>
<sequence>MKIPKFLDNRQKVGKAGTYKLWRQNAQFLEPQGINILDNLFDGHSKLGHNLINIVHI</sequence>
<reference evidence="1 2" key="1">
    <citation type="journal article" date="2015" name="Genome Announc.">
        <title>Expanding the biotechnology potential of lactobacilli through comparative genomics of 213 strains and associated genera.</title>
        <authorList>
            <person name="Sun Z."/>
            <person name="Harris H.M."/>
            <person name="McCann A."/>
            <person name="Guo C."/>
            <person name="Argimon S."/>
            <person name="Zhang W."/>
            <person name="Yang X."/>
            <person name="Jeffery I.B."/>
            <person name="Cooney J.C."/>
            <person name="Kagawa T.F."/>
            <person name="Liu W."/>
            <person name="Song Y."/>
            <person name="Salvetti E."/>
            <person name="Wrobel A."/>
            <person name="Rasinkangas P."/>
            <person name="Parkhill J."/>
            <person name="Rea M.C."/>
            <person name="O'Sullivan O."/>
            <person name="Ritari J."/>
            <person name="Douillard F.P."/>
            <person name="Paul Ross R."/>
            <person name="Yang R."/>
            <person name="Briner A.E."/>
            <person name="Felis G.E."/>
            <person name="de Vos W.M."/>
            <person name="Barrangou R."/>
            <person name="Klaenhammer T.R."/>
            <person name="Caufield P.W."/>
            <person name="Cui Y."/>
            <person name="Zhang H."/>
            <person name="O'Toole P.W."/>
        </authorList>
    </citation>
    <scope>NUCLEOTIDE SEQUENCE [LARGE SCALE GENOMIC DNA]</scope>
    <source>
        <strain evidence="1 2">DSM 5707</strain>
    </source>
</reference>
<organism evidence="1 2">
    <name type="scientific">Lentilactobacillus parabuchneri DSM 5707 = NBRC 107865</name>
    <dbReference type="NCBI Taxonomy" id="1423784"/>
    <lineage>
        <taxon>Bacteria</taxon>
        <taxon>Bacillati</taxon>
        <taxon>Bacillota</taxon>
        <taxon>Bacilli</taxon>
        <taxon>Lactobacillales</taxon>
        <taxon>Lactobacillaceae</taxon>
        <taxon>Lentilactobacillus</taxon>
    </lineage>
</organism>
<name>A0A0R1YRU9_9LACO</name>
<gene>
    <name evidence="1" type="ORF">FC51_GL000899</name>
</gene>
<dbReference type="Proteomes" id="UP000051957">
    <property type="component" value="Unassembled WGS sequence"/>
</dbReference>
<proteinExistence type="predicted"/>
<evidence type="ECO:0000313" key="2">
    <source>
        <dbReference type="Proteomes" id="UP000051957"/>
    </source>
</evidence>
<evidence type="ECO:0000313" key="1">
    <source>
        <dbReference type="EMBL" id="KRM45310.1"/>
    </source>
</evidence>
<dbReference type="AlphaFoldDB" id="A0A0R1YRU9"/>
<dbReference type="PATRIC" id="fig|1423784.4.peg.902"/>
<protein>
    <submittedName>
        <fullName evidence="1">Uncharacterized protein</fullName>
    </submittedName>
</protein>
<accession>A0A0R1YRU9</accession>
<comment type="caution">
    <text evidence="1">The sequence shown here is derived from an EMBL/GenBank/DDBJ whole genome shotgun (WGS) entry which is preliminary data.</text>
</comment>